<feature type="region of interest" description="Disordered" evidence="1">
    <location>
        <begin position="112"/>
        <end position="140"/>
    </location>
</feature>
<dbReference type="EMBL" id="FNFX01000001">
    <property type="protein sequence ID" value="SDK21649.1"/>
    <property type="molecule type" value="Genomic_DNA"/>
</dbReference>
<protein>
    <recommendedName>
        <fullName evidence="5">PXPV repeat-containing protein</fullName>
    </recommendedName>
</protein>
<feature type="compositionally biased region" description="Basic and acidic residues" evidence="1">
    <location>
        <begin position="123"/>
        <end position="134"/>
    </location>
</feature>
<evidence type="ECO:0008006" key="5">
    <source>
        <dbReference type="Google" id="ProtNLM"/>
    </source>
</evidence>
<dbReference type="AlphaFoldDB" id="A0A1G9A2N3"/>
<feature type="signal peptide" evidence="2">
    <location>
        <begin position="1"/>
        <end position="19"/>
    </location>
</feature>
<dbReference type="RefSeq" id="WP_091469825.1">
    <property type="nucleotide sequence ID" value="NZ_FNFX01000001.1"/>
</dbReference>
<feature type="compositionally biased region" description="Basic residues" evidence="1">
    <location>
        <begin position="113"/>
        <end position="122"/>
    </location>
</feature>
<accession>A0A1G9A2N3</accession>
<evidence type="ECO:0000313" key="3">
    <source>
        <dbReference type="EMBL" id="SDK21649.1"/>
    </source>
</evidence>
<evidence type="ECO:0000256" key="1">
    <source>
        <dbReference type="SAM" id="MobiDB-lite"/>
    </source>
</evidence>
<keyword evidence="4" id="KW-1185">Reference proteome</keyword>
<name>A0A1G9A2N3_9PROT</name>
<gene>
    <name evidence="3" type="ORF">SAMN05192566_0658</name>
</gene>
<evidence type="ECO:0000313" key="4">
    <source>
        <dbReference type="Proteomes" id="UP000198629"/>
    </source>
</evidence>
<reference evidence="4" key="1">
    <citation type="submission" date="2016-10" db="EMBL/GenBank/DDBJ databases">
        <authorList>
            <person name="Varghese N."/>
            <person name="Submissions S."/>
        </authorList>
    </citation>
    <scope>NUCLEOTIDE SEQUENCE [LARGE SCALE GENOMIC DNA]</scope>
    <source>
        <strain evidence="4">CBMB127</strain>
    </source>
</reference>
<organism evidence="3 4">
    <name type="scientific">Methylophilus rhizosphaerae</name>
    <dbReference type="NCBI Taxonomy" id="492660"/>
    <lineage>
        <taxon>Bacteria</taxon>
        <taxon>Pseudomonadati</taxon>
        <taxon>Pseudomonadota</taxon>
        <taxon>Betaproteobacteria</taxon>
        <taxon>Nitrosomonadales</taxon>
        <taxon>Methylophilaceae</taxon>
        <taxon>Methylophilus</taxon>
    </lineage>
</organism>
<dbReference type="Proteomes" id="UP000198629">
    <property type="component" value="Unassembled WGS sequence"/>
</dbReference>
<sequence length="140" mass="15342">MKKLAMGVLLMAMSATAMADGVAVTIGQPGFYGQIVLGNAYPAPQLVYPQPVIIQPPAVAVVQPPLYLRVPPGHMQEWAHYCGNYGACGRQVYFVQDNWYQNVYAPRYNARATKGHRGHPHGNHGDHGRHEGHGRGNGHY</sequence>
<dbReference type="OrthoDB" id="8536851at2"/>
<proteinExistence type="predicted"/>
<evidence type="ECO:0000256" key="2">
    <source>
        <dbReference type="SAM" id="SignalP"/>
    </source>
</evidence>
<keyword evidence="2" id="KW-0732">Signal</keyword>
<dbReference type="STRING" id="492660.SAMN05192566_0658"/>
<feature type="chain" id="PRO_5011678526" description="PXPV repeat-containing protein" evidence="2">
    <location>
        <begin position="20"/>
        <end position="140"/>
    </location>
</feature>